<evidence type="ECO:0000313" key="3">
    <source>
        <dbReference type="Proteomes" id="UP000182841"/>
    </source>
</evidence>
<feature type="region of interest" description="Disordered" evidence="1">
    <location>
        <begin position="97"/>
        <end position="117"/>
    </location>
</feature>
<name>A0A1H9U3M7_9ACTN</name>
<feature type="region of interest" description="Disordered" evidence="1">
    <location>
        <begin position="1"/>
        <end position="26"/>
    </location>
</feature>
<accession>A0A1H9U3M7</accession>
<reference evidence="3" key="1">
    <citation type="submission" date="2016-10" db="EMBL/GenBank/DDBJ databases">
        <authorList>
            <person name="Varghese N."/>
            <person name="Submissions S."/>
        </authorList>
    </citation>
    <scope>NUCLEOTIDE SEQUENCE [LARGE SCALE GENOMIC DNA]</scope>
    <source>
        <strain evidence="3">CGMCC 4.6825</strain>
    </source>
</reference>
<keyword evidence="3" id="KW-1185">Reference proteome</keyword>
<sequence>MARSPANQPALGDHHHPIPTTPDTVPAGCWWFTDPDGALCLLPGCMARSQDPEADCTCDTLGARLERAERKLRDERAERQYAEGWYQALHAALDAHPAGPDIRADARARRAATQTRP</sequence>
<proteinExistence type="predicted"/>
<gene>
    <name evidence="2" type="ORF">SAMN05421870_107298</name>
</gene>
<dbReference type="EMBL" id="FOGO01000007">
    <property type="protein sequence ID" value="SES04046.1"/>
    <property type="molecule type" value="Genomic_DNA"/>
</dbReference>
<dbReference type="AlphaFoldDB" id="A0A1H9U3M7"/>
<dbReference type="OrthoDB" id="4242277at2"/>
<protein>
    <submittedName>
        <fullName evidence="2">Uncharacterized protein</fullName>
    </submittedName>
</protein>
<evidence type="ECO:0000256" key="1">
    <source>
        <dbReference type="SAM" id="MobiDB-lite"/>
    </source>
</evidence>
<evidence type="ECO:0000313" key="2">
    <source>
        <dbReference type="EMBL" id="SES04046.1"/>
    </source>
</evidence>
<dbReference type="Proteomes" id="UP000182841">
    <property type="component" value="Unassembled WGS sequence"/>
</dbReference>
<organism evidence="2 3">
    <name type="scientific">Streptomyces qinglanensis</name>
    <dbReference type="NCBI Taxonomy" id="943816"/>
    <lineage>
        <taxon>Bacteria</taxon>
        <taxon>Bacillati</taxon>
        <taxon>Actinomycetota</taxon>
        <taxon>Actinomycetes</taxon>
        <taxon>Kitasatosporales</taxon>
        <taxon>Streptomycetaceae</taxon>
        <taxon>Streptomyces</taxon>
    </lineage>
</organism>